<keyword evidence="1" id="KW-0472">Membrane</keyword>
<feature type="non-terminal residue" evidence="2">
    <location>
        <position position="1"/>
    </location>
</feature>
<keyword evidence="1" id="KW-0812">Transmembrane</keyword>
<proteinExistence type="predicted"/>
<feature type="transmembrane region" description="Helical" evidence="1">
    <location>
        <begin position="66"/>
        <end position="91"/>
    </location>
</feature>
<gene>
    <name evidence="2" type="ORF">METZ01_LOCUS19515</name>
</gene>
<evidence type="ECO:0000256" key="1">
    <source>
        <dbReference type="SAM" id="Phobius"/>
    </source>
</evidence>
<dbReference type="AlphaFoldDB" id="A0A381PI07"/>
<organism evidence="2">
    <name type="scientific">marine metagenome</name>
    <dbReference type="NCBI Taxonomy" id="408172"/>
    <lineage>
        <taxon>unclassified sequences</taxon>
        <taxon>metagenomes</taxon>
        <taxon>ecological metagenomes</taxon>
    </lineage>
</organism>
<feature type="transmembrane region" description="Helical" evidence="1">
    <location>
        <begin position="39"/>
        <end position="60"/>
    </location>
</feature>
<evidence type="ECO:0000313" key="2">
    <source>
        <dbReference type="EMBL" id="SUZ66661.1"/>
    </source>
</evidence>
<dbReference type="EMBL" id="UINC01000990">
    <property type="protein sequence ID" value="SUZ66661.1"/>
    <property type="molecule type" value="Genomic_DNA"/>
</dbReference>
<protein>
    <submittedName>
        <fullName evidence="2">Uncharacterized protein</fullName>
    </submittedName>
</protein>
<accession>A0A381PI07</accession>
<sequence length="194" mass="21412">VTRWQEALERLDSGHRHMLQGGALSSLFLRYPLRVANPVLVGGFYGLLIGIALMPLAAYFGTISEWPVQAISLIGLTSLLGGSSLSVSMVLKRPPIRLENRRRYLFPFPFLGLLTLGIGEFYDLEGSIVWVGMALLILPGPVYVHLSYAPRWRILSRLEGDLAPFEGMTRTIYESASDKTASMDSELDEVVGDA</sequence>
<name>A0A381PI07_9ZZZZ</name>
<feature type="transmembrane region" description="Helical" evidence="1">
    <location>
        <begin position="128"/>
        <end position="148"/>
    </location>
</feature>
<keyword evidence="1" id="KW-1133">Transmembrane helix</keyword>
<reference evidence="2" key="1">
    <citation type="submission" date="2018-05" db="EMBL/GenBank/DDBJ databases">
        <authorList>
            <person name="Lanie J.A."/>
            <person name="Ng W.-L."/>
            <person name="Kazmierczak K.M."/>
            <person name="Andrzejewski T.M."/>
            <person name="Davidsen T.M."/>
            <person name="Wayne K.J."/>
            <person name="Tettelin H."/>
            <person name="Glass J.I."/>
            <person name="Rusch D."/>
            <person name="Podicherti R."/>
            <person name="Tsui H.-C.T."/>
            <person name="Winkler M.E."/>
        </authorList>
    </citation>
    <scope>NUCLEOTIDE SEQUENCE</scope>
</reference>
<feature type="transmembrane region" description="Helical" evidence="1">
    <location>
        <begin position="103"/>
        <end position="122"/>
    </location>
</feature>